<dbReference type="EMBL" id="OY882875">
    <property type="protein sequence ID" value="CAK6439848.1"/>
    <property type="molecule type" value="Genomic_DNA"/>
</dbReference>
<sequence length="99" mass="10286">MSENKSEMCVQQSAQRGLFGVFPSTQSPESQRSRGLEGRGPPPPGKGKDSVGVWPAVGKVGKGLTAGQPLKAGGGSGPLTCEDLLQQKKQKIAICPLLQ</sequence>
<evidence type="ECO:0000313" key="3">
    <source>
        <dbReference type="Proteomes" id="UP001314169"/>
    </source>
</evidence>
<feature type="region of interest" description="Disordered" evidence="1">
    <location>
        <begin position="17"/>
        <end position="55"/>
    </location>
</feature>
<protein>
    <submittedName>
        <fullName evidence="2">Uncharacterized protein</fullName>
    </submittedName>
</protein>
<reference evidence="2" key="1">
    <citation type="submission" date="2023-12" db="EMBL/GenBank/DDBJ databases">
        <authorList>
            <person name="Brown T."/>
        </authorList>
    </citation>
    <scope>NUCLEOTIDE SEQUENCE</scope>
</reference>
<evidence type="ECO:0000256" key="1">
    <source>
        <dbReference type="SAM" id="MobiDB-lite"/>
    </source>
</evidence>
<accession>A0ABN9ZNJ0</accession>
<name>A0ABN9ZNJ0_PIPNA</name>
<keyword evidence="3" id="KW-1185">Reference proteome</keyword>
<evidence type="ECO:0000313" key="2">
    <source>
        <dbReference type="EMBL" id="CAK6439848.1"/>
    </source>
</evidence>
<dbReference type="Proteomes" id="UP001314169">
    <property type="component" value="Chromosome 18"/>
</dbReference>
<organism evidence="2 3">
    <name type="scientific">Pipistrellus nathusii</name>
    <name type="common">Nathusius' pipistrelle</name>
    <dbReference type="NCBI Taxonomy" id="59473"/>
    <lineage>
        <taxon>Eukaryota</taxon>
        <taxon>Metazoa</taxon>
        <taxon>Chordata</taxon>
        <taxon>Craniata</taxon>
        <taxon>Vertebrata</taxon>
        <taxon>Euteleostomi</taxon>
        <taxon>Mammalia</taxon>
        <taxon>Eutheria</taxon>
        <taxon>Laurasiatheria</taxon>
        <taxon>Chiroptera</taxon>
        <taxon>Yangochiroptera</taxon>
        <taxon>Vespertilionidae</taxon>
        <taxon>Pipistrellus</taxon>
    </lineage>
</organism>
<proteinExistence type="predicted"/>
<gene>
    <name evidence="2" type="ORF">MPIPNATIZW_LOCUS8154</name>
</gene>